<dbReference type="CDD" id="cd06225">
    <property type="entry name" value="HAMP"/>
    <property type="match status" value="1"/>
</dbReference>
<dbReference type="SMART" id="SM00052">
    <property type="entry name" value="EAL"/>
    <property type="match status" value="1"/>
</dbReference>
<evidence type="ECO:0000259" key="6">
    <source>
        <dbReference type="PROSITE" id="PS50885"/>
    </source>
</evidence>
<keyword evidence="9" id="KW-1185">Reference proteome</keyword>
<evidence type="ECO:0000256" key="4">
    <source>
        <dbReference type="ARBA" id="ARBA00051114"/>
    </source>
</evidence>
<evidence type="ECO:0000256" key="1">
    <source>
        <dbReference type="ARBA" id="ARBA00001946"/>
    </source>
</evidence>
<dbReference type="SMART" id="SM00304">
    <property type="entry name" value="HAMP"/>
    <property type="match status" value="1"/>
</dbReference>
<dbReference type="Gene3D" id="3.30.70.270">
    <property type="match status" value="1"/>
</dbReference>
<comment type="cofactor">
    <cofactor evidence="1">
        <name>Mg(2+)</name>
        <dbReference type="ChEBI" id="CHEBI:18420"/>
    </cofactor>
</comment>
<dbReference type="InterPro" id="IPR029787">
    <property type="entry name" value="Nucleotide_cyclase"/>
</dbReference>
<dbReference type="CDD" id="cd01949">
    <property type="entry name" value="GGDEF"/>
    <property type="match status" value="1"/>
</dbReference>
<feature type="domain" description="GGDEF" evidence="7">
    <location>
        <begin position="105"/>
        <end position="250"/>
    </location>
</feature>
<evidence type="ECO:0000313" key="8">
    <source>
        <dbReference type="EMBL" id="QEA38466.1"/>
    </source>
</evidence>
<dbReference type="EMBL" id="CP042382">
    <property type="protein sequence ID" value="QEA38466.1"/>
    <property type="molecule type" value="Genomic_DNA"/>
</dbReference>
<dbReference type="GO" id="GO:0071732">
    <property type="term" value="P:cellular response to nitric oxide"/>
    <property type="evidence" value="ECO:0007669"/>
    <property type="project" value="UniProtKB-ARBA"/>
</dbReference>
<dbReference type="GO" id="GO:0016020">
    <property type="term" value="C:membrane"/>
    <property type="evidence" value="ECO:0007669"/>
    <property type="project" value="InterPro"/>
</dbReference>
<dbReference type="RefSeq" id="WP_147183531.1">
    <property type="nucleotide sequence ID" value="NZ_CP042382.1"/>
</dbReference>
<dbReference type="PANTHER" id="PTHR44757:SF2">
    <property type="entry name" value="BIOFILM ARCHITECTURE MAINTENANCE PROTEIN MBAA"/>
    <property type="match status" value="1"/>
</dbReference>
<organism evidence="8 9">
    <name type="scientific">Pistricoccus aurantiacus</name>
    <dbReference type="NCBI Taxonomy" id="1883414"/>
    <lineage>
        <taxon>Bacteria</taxon>
        <taxon>Pseudomonadati</taxon>
        <taxon>Pseudomonadota</taxon>
        <taxon>Gammaproteobacteria</taxon>
        <taxon>Oceanospirillales</taxon>
        <taxon>Halomonadaceae</taxon>
        <taxon>Pistricoccus</taxon>
    </lineage>
</organism>
<dbReference type="SUPFAM" id="SSF141868">
    <property type="entry name" value="EAL domain-like"/>
    <property type="match status" value="1"/>
</dbReference>
<dbReference type="Proteomes" id="UP000321272">
    <property type="component" value="Chromosome"/>
</dbReference>
<sequence>MGSTSLIIIALFFAMHVLMIRPLQHLMQAVQEIGQGNLTPDIAFSSKDELGQMALSFQNMGRKLKKSQWKVKRLAYHDSLTGLPNRLLFREYLQHMIALARRGNNKMAVLFLDLDNFKRINDTLGHQVGDQLLKKMAARLISILRAEDFIHRETYRNTSEVLARLGGDEFVILLPKIDDSQDAAKVASRILDAMRKSFHVDGQELYVGSSIGISLFPEDATEENDLIKRADAAMYQAKEQGRNNFQFYSASYNLATFEHLSLEGRLRRALANDEFELHYQPQVRAETGEIVGLEALLRWNDPVEGLISPDQFIPIAENSGLIVPIGEWVLRQACRQISAWQAAGLSRVSVSVNVSAIQLQRQECATKVDQVLNETGLDPRYLELEITETALMKVKPEVIDQLGAMQRKGVIISLDDFGTGYSSLSLLQELPIGKLKIDKSFVRDMLTDPKDAAIVSAILLIAKSLGLKSAAEGVETLEQATWLAEKGCDKLQGYLISRPLPAAEMAKLLKSGVITEPLKPILEIF</sequence>
<dbReference type="PANTHER" id="PTHR44757">
    <property type="entry name" value="DIGUANYLATE CYCLASE DGCP"/>
    <property type="match status" value="1"/>
</dbReference>
<dbReference type="InterPro" id="IPR052155">
    <property type="entry name" value="Biofilm_reg_signaling"/>
</dbReference>
<evidence type="ECO:0000256" key="2">
    <source>
        <dbReference type="ARBA" id="ARBA00012282"/>
    </source>
</evidence>
<accession>A0A5B8SP23</accession>
<keyword evidence="3" id="KW-0973">c-di-GMP</keyword>
<proteinExistence type="predicted"/>
<gene>
    <name evidence="8" type="ORF">FGL86_04810</name>
</gene>
<dbReference type="SUPFAM" id="SSF158472">
    <property type="entry name" value="HAMP domain-like"/>
    <property type="match status" value="1"/>
</dbReference>
<dbReference type="InterPro" id="IPR001633">
    <property type="entry name" value="EAL_dom"/>
</dbReference>
<feature type="domain" description="HAMP" evidence="6">
    <location>
        <begin position="17"/>
        <end position="69"/>
    </location>
</feature>
<dbReference type="Gene3D" id="3.20.20.450">
    <property type="entry name" value="EAL domain"/>
    <property type="match status" value="1"/>
</dbReference>
<dbReference type="AlphaFoldDB" id="A0A5B8SP23"/>
<name>A0A5B8SP23_9GAMM</name>
<dbReference type="Pfam" id="PF00563">
    <property type="entry name" value="EAL"/>
    <property type="match status" value="1"/>
</dbReference>
<dbReference type="SMART" id="SM00267">
    <property type="entry name" value="GGDEF"/>
    <property type="match status" value="1"/>
</dbReference>
<dbReference type="EC" id="3.1.4.52" evidence="2"/>
<evidence type="ECO:0000313" key="9">
    <source>
        <dbReference type="Proteomes" id="UP000321272"/>
    </source>
</evidence>
<dbReference type="NCBIfam" id="TIGR00254">
    <property type="entry name" value="GGDEF"/>
    <property type="match status" value="1"/>
</dbReference>
<dbReference type="Pfam" id="PF00990">
    <property type="entry name" value="GGDEF"/>
    <property type="match status" value="1"/>
</dbReference>
<dbReference type="CDD" id="cd01948">
    <property type="entry name" value="EAL"/>
    <property type="match status" value="1"/>
</dbReference>
<dbReference type="FunFam" id="3.20.20.450:FF:000001">
    <property type="entry name" value="Cyclic di-GMP phosphodiesterase yahA"/>
    <property type="match status" value="1"/>
</dbReference>
<dbReference type="PROSITE" id="PS50885">
    <property type="entry name" value="HAMP"/>
    <property type="match status" value="1"/>
</dbReference>
<dbReference type="SUPFAM" id="SSF55073">
    <property type="entry name" value="Nucleotide cyclase"/>
    <property type="match status" value="1"/>
</dbReference>
<comment type="catalytic activity">
    <reaction evidence="4">
        <text>3',3'-c-di-GMP + H2O = 5'-phosphoguanylyl(3'-&gt;5')guanosine + H(+)</text>
        <dbReference type="Rhea" id="RHEA:24902"/>
        <dbReference type="ChEBI" id="CHEBI:15377"/>
        <dbReference type="ChEBI" id="CHEBI:15378"/>
        <dbReference type="ChEBI" id="CHEBI:58754"/>
        <dbReference type="ChEBI" id="CHEBI:58805"/>
        <dbReference type="EC" id="3.1.4.52"/>
    </reaction>
    <physiologicalReaction direction="left-to-right" evidence="4">
        <dbReference type="Rhea" id="RHEA:24903"/>
    </physiologicalReaction>
</comment>
<dbReference type="PROSITE" id="PS50887">
    <property type="entry name" value="GGDEF"/>
    <property type="match status" value="1"/>
</dbReference>
<dbReference type="InterPro" id="IPR003660">
    <property type="entry name" value="HAMP_dom"/>
</dbReference>
<dbReference type="InterPro" id="IPR043128">
    <property type="entry name" value="Rev_trsase/Diguanyl_cyclase"/>
</dbReference>
<dbReference type="FunFam" id="3.30.70.270:FF:000001">
    <property type="entry name" value="Diguanylate cyclase domain protein"/>
    <property type="match status" value="1"/>
</dbReference>
<feature type="domain" description="EAL" evidence="5">
    <location>
        <begin position="259"/>
        <end position="513"/>
    </location>
</feature>
<evidence type="ECO:0000259" key="5">
    <source>
        <dbReference type="PROSITE" id="PS50883"/>
    </source>
</evidence>
<protein>
    <recommendedName>
        <fullName evidence="2">cyclic-guanylate-specific phosphodiesterase</fullName>
        <ecNumber evidence="2">3.1.4.52</ecNumber>
    </recommendedName>
</protein>
<dbReference type="KEGG" id="paur:FGL86_04810"/>
<dbReference type="InterPro" id="IPR035919">
    <property type="entry name" value="EAL_sf"/>
</dbReference>
<dbReference type="Pfam" id="PF00672">
    <property type="entry name" value="HAMP"/>
    <property type="match status" value="1"/>
</dbReference>
<evidence type="ECO:0000259" key="7">
    <source>
        <dbReference type="PROSITE" id="PS50887"/>
    </source>
</evidence>
<dbReference type="GO" id="GO:0071111">
    <property type="term" value="F:cyclic-guanylate-specific phosphodiesterase activity"/>
    <property type="evidence" value="ECO:0007669"/>
    <property type="project" value="UniProtKB-EC"/>
</dbReference>
<dbReference type="GO" id="GO:0007165">
    <property type="term" value="P:signal transduction"/>
    <property type="evidence" value="ECO:0007669"/>
    <property type="project" value="InterPro"/>
</dbReference>
<dbReference type="PROSITE" id="PS50883">
    <property type="entry name" value="EAL"/>
    <property type="match status" value="1"/>
</dbReference>
<reference evidence="8 9" key="1">
    <citation type="submission" date="2019-06" db="EMBL/GenBank/DDBJ databases">
        <title>Genome analyses of bacteria isolated from kimchi.</title>
        <authorList>
            <person name="Lee S."/>
            <person name="Ahn S."/>
            <person name="Roh S."/>
        </authorList>
    </citation>
    <scope>NUCLEOTIDE SEQUENCE [LARGE SCALE GENOMIC DNA]</scope>
    <source>
        <strain evidence="8 9">CBA4606</strain>
    </source>
</reference>
<dbReference type="InterPro" id="IPR000160">
    <property type="entry name" value="GGDEF_dom"/>
</dbReference>
<dbReference type="Gene3D" id="6.10.340.10">
    <property type="match status" value="1"/>
</dbReference>
<dbReference type="OrthoDB" id="5777683at2"/>
<evidence type="ECO:0000256" key="3">
    <source>
        <dbReference type="ARBA" id="ARBA00022636"/>
    </source>
</evidence>